<evidence type="ECO:0000313" key="3">
    <source>
        <dbReference type="Proteomes" id="UP000470875"/>
    </source>
</evidence>
<dbReference type="Proteomes" id="UP000470875">
    <property type="component" value="Unassembled WGS sequence"/>
</dbReference>
<dbReference type="EMBL" id="VULO01000012">
    <property type="protein sequence ID" value="MSS85086.1"/>
    <property type="molecule type" value="Genomic_DNA"/>
</dbReference>
<reference evidence="2 3" key="1">
    <citation type="submission" date="2019-08" db="EMBL/GenBank/DDBJ databases">
        <title>In-depth cultivation of the pig gut microbiome towards novel bacterial diversity and tailored functional studies.</title>
        <authorList>
            <person name="Wylensek D."/>
            <person name="Hitch T.C.A."/>
            <person name="Clavel T."/>
        </authorList>
    </citation>
    <scope>NUCLEOTIDE SEQUENCE [LARGE SCALE GENOMIC DNA]</scope>
    <source>
        <strain evidence="2 3">WB03_NA08</strain>
    </source>
</reference>
<protein>
    <submittedName>
        <fullName evidence="2">Uncharacterized protein</fullName>
    </submittedName>
</protein>
<dbReference type="AlphaFoldDB" id="A0A6N7WA21"/>
<dbReference type="RefSeq" id="WP_154546030.1">
    <property type="nucleotide sequence ID" value="NZ_VULO01000012.1"/>
</dbReference>
<proteinExistence type="predicted"/>
<feature type="transmembrane region" description="Helical" evidence="1">
    <location>
        <begin position="43"/>
        <end position="61"/>
    </location>
</feature>
<keyword evidence="1" id="KW-1133">Transmembrane helix</keyword>
<name>A0A6N7WA21_9ACTO</name>
<comment type="caution">
    <text evidence="2">The sequence shown here is derived from an EMBL/GenBank/DDBJ whole genome shotgun (WGS) entry which is preliminary data.</text>
</comment>
<keyword evidence="3" id="KW-1185">Reference proteome</keyword>
<evidence type="ECO:0000313" key="2">
    <source>
        <dbReference type="EMBL" id="MSS85086.1"/>
    </source>
</evidence>
<organism evidence="2 3">
    <name type="scientific">Scrofimicrobium canadense</name>
    <dbReference type="NCBI Taxonomy" id="2652290"/>
    <lineage>
        <taxon>Bacteria</taxon>
        <taxon>Bacillati</taxon>
        <taxon>Actinomycetota</taxon>
        <taxon>Actinomycetes</taxon>
        <taxon>Actinomycetales</taxon>
        <taxon>Actinomycetaceae</taxon>
        <taxon>Scrofimicrobium</taxon>
    </lineage>
</organism>
<keyword evidence="1" id="KW-0812">Transmembrane</keyword>
<gene>
    <name evidence="2" type="ORF">FYJ24_09990</name>
</gene>
<evidence type="ECO:0000256" key="1">
    <source>
        <dbReference type="SAM" id="Phobius"/>
    </source>
</evidence>
<keyword evidence="1" id="KW-0472">Membrane</keyword>
<accession>A0A6N7WA21</accession>
<feature type="transmembrane region" description="Helical" evidence="1">
    <location>
        <begin position="12"/>
        <end position="31"/>
    </location>
</feature>
<sequence>MRGSGTFSTHTAIRVIAASLSIAVIIAIVWVDIASGVWQETVILSGITAGLLTFPLTSLFLERWLARVEHKKWQPVTRLALTDILHAIADDEHSDIHRQHIVPRSIRVPDAWSSQSLHNLMRQVVHERNNLTHALARWSGFLAGSADVQGFMNHIANLAEELDDIRDAAVEADTGTSRSYDTVTYEINSYNKAVIEAIDEIERLLEAMTTL</sequence>